<accession>L0DSD9</accession>
<dbReference type="PATRIC" id="fig|1255043.3.peg.202"/>
<organism evidence="2 3">
    <name type="scientific">Thioalkalivibrio nitratireducens (strain DSM 14787 / UNIQEM 213 / ALEN2)</name>
    <dbReference type="NCBI Taxonomy" id="1255043"/>
    <lineage>
        <taxon>Bacteria</taxon>
        <taxon>Pseudomonadati</taxon>
        <taxon>Pseudomonadota</taxon>
        <taxon>Gammaproteobacteria</taxon>
        <taxon>Chromatiales</taxon>
        <taxon>Ectothiorhodospiraceae</taxon>
        <taxon>Thioalkalivibrio</taxon>
    </lineage>
</organism>
<dbReference type="Proteomes" id="UP000010809">
    <property type="component" value="Chromosome"/>
</dbReference>
<dbReference type="AlphaFoldDB" id="L0DSD9"/>
<feature type="compositionally biased region" description="Basic and acidic residues" evidence="1">
    <location>
        <begin position="151"/>
        <end position="160"/>
    </location>
</feature>
<dbReference type="OrthoDB" id="5768841at2"/>
<feature type="region of interest" description="Disordered" evidence="1">
    <location>
        <begin position="140"/>
        <end position="160"/>
    </location>
</feature>
<dbReference type="eggNOG" id="ENOG5032XCG">
    <property type="taxonomic scope" value="Bacteria"/>
</dbReference>
<name>L0DSD9_THIND</name>
<evidence type="ECO:0000313" key="2">
    <source>
        <dbReference type="EMBL" id="AGA31913.1"/>
    </source>
</evidence>
<evidence type="ECO:0000256" key="1">
    <source>
        <dbReference type="SAM" id="MobiDB-lite"/>
    </source>
</evidence>
<protein>
    <submittedName>
        <fullName evidence="2">Uncharacterized protein</fullName>
    </submittedName>
</protein>
<dbReference type="EMBL" id="CP003989">
    <property type="protein sequence ID" value="AGA31913.1"/>
    <property type="molecule type" value="Genomic_DNA"/>
</dbReference>
<dbReference type="HOGENOM" id="CLU_128710_0_0_6"/>
<dbReference type="STRING" id="1255043.TVNIR_0201"/>
<dbReference type="KEGG" id="tni:TVNIR_0201"/>
<sequence>MHDPGIHRPGELWPSTAYARQVERLRAAVGQTVYLVELEASDTHMAVRQTGRGHILLDVLDFPRPDPARGLAPHLVLLDDGRGINLGRILRISLGRAFDPSPAQLVYQDEPLRHRLLLGERTLSKGFIADRSRRLLGQILGRGAPPALDTPGKEPDNRAD</sequence>
<gene>
    <name evidence="2" type="ordered locus">TVNIR_0201</name>
</gene>
<reference evidence="2" key="1">
    <citation type="submission" date="2015-12" db="EMBL/GenBank/DDBJ databases">
        <authorList>
            <person name="Tikhonova T.V."/>
            <person name="Pavlov A.R."/>
            <person name="Beletsky A.V."/>
            <person name="Mardanov A.V."/>
            <person name="Sorokin D.Y."/>
            <person name="Ravin N.V."/>
            <person name="Popov V.O."/>
        </authorList>
    </citation>
    <scope>NUCLEOTIDE SEQUENCE</scope>
    <source>
        <strain evidence="2">DSM 14787</strain>
    </source>
</reference>
<evidence type="ECO:0000313" key="3">
    <source>
        <dbReference type="Proteomes" id="UP000010809"/>
    </source>
</evidence>
<proteinExistence type="predicted"/>
<keyword evidence="3" id="KW-1185">Reference proteome</keyword>